<dbReference type="GO" id="GO:0003724">
    <property type="term" value="F:RNA helicase activity"/>
    <property type="evidence" value="ECO:0007669"/>
    <property type="project" value="UniProtKB-EC"/>
</dbReference>
<evidence type="ECO:0000256" key="6">
    <source>
        <dbReference type="PROSITE-ProRule" id="PRU00552"/>
    </source>
</evidence>
<feature type="short sequence motif" description="Q motif" evidence="6">
    <location>
        <begin position="146"/>
        <end position="174"/>
    </location>
</feature>
<dbReference type="OMA" id="PIFETRC"/>
<evidence type="ECO:0000259" key="8">
    <source>
        <dbReference type="PROSITE" id="PS51195"/>
    </source>
</evidence>
<keyword evidence="2" id="KW-0547">Nucleotide-binding</keyword>
<reference evidence="9 10" key="1">
    <citation type="journal article" date="2007" name="Nature">
        <title>Evolution of genes and genomes on the Drosophila phylogeny.</title>
        <authorList>
            <consortium name="Drosophila 12 Genomes Consortium"/>
            <person name="Clark A.G."/>
            <person name="Eisen M.B."/>
            <person name="Smith D.R."/>
            <person name="Bergman C.M."/>
            <person name="Oliver B."/>
            <person name="Markow T.A."/>
            <person name="Kaufman T.C."/>
            <person name="Kellis M."/>
            <person name="Gelbart W."/>
            <person name="Iyer V.N."/>
            <person name="Pollard D.A."/>
            <person name="Sackton T.B."/>
            <person name="Larracuente A.M."/>
            <person name="Singh N.D."/>
            <person name="Abad J.P."/>
            <person name="Abt D.N."/>
            <person name="Adryan B."/>
            <person name="Aguade M."/>
            <person name="Akashi H."/>
            <person name="Anderson W.W."/>
            <person name="Aquadro C.F."/>
            <person name="Ardell D.H."/>
            <person name="Arguello R."/>
            <person name="Artieri C.G."/>
            <person name="Barbash D.A."/>
            <person name="Barker D."/>
            <person name="Barsanti P."/>
            <person name="Batterham P."/>
            <person name="Batzoglou S."/>
            <person name="Begun D."/>
            <person name="Bhutkar A."/>
            <person name="Blanco E."/>
            <person name="Bosak S.A."/>
            <person name="Bradley R.K."/>
            <person name="Brand A.D."/>
            <person name="Brent M.R."/>
            <person name="Brooks A.N."/>
            <person name="Brown R.H."/>
            <person name="Butlin R.K."/>
            <person name="Caggese C."/>
            <person name="Calvi B.R."/>
            <person name="Bernardo de Carvalho A."/>
            <person name="Caspi A."/>
            <person name="Castrezana S."/>
            <person name="Celniker S.E."/>
            <person name="Chang J.L."/>
            <person name="Chapple C."/>
            <person name="Chatterji S."/>
            <person name="Chinwalla A."/>
            <person name="Civetta A."/>
            <person name="Clifton S.W."/>
            <person name="Comeron J.M."/>
            <person name="Costello J.C."/>
            <person name="Coyne J.A."/>
            <person name="Daub J."/>
            <person name="David R.G."/>
            <person name="Delcher A.L."/>
            <person name="Delehaunty K."/>
            <person name="Do C.B."/>
            <person name="Ebling H."/>
            <person name="Edwards K."/>
            <person name="Eickbush T."/>
            <person name="Evans J.D."/>
            <person name="Filipski A."/>
            <person name="Findeiss S."/>
            <person name="Freyhult E."/>
            <person name="Fulton L."/>
            <person name="Fulton R."/>
            <person name="Garcia A.C."/>
            <person name="Gardiner A."/>
            <person name="Garfield D.A."/>
            <person name="Garvin B.E."/>
            <person name="Gibson G."/>
            <person name="Gilbert D."/>
            <person name="Gnerre S."/>
            <person name="Godfrey J."/>
            <person name="Good R."/>
            <person name="Gotea V."/>
            <person name="Gravely B."/>
            <person name="Greenberg A.J."/>
            <person name="Griffiths-Jones S."/>
            <person name="Gross S."/>
            <person name="Guigo R."/>
            <person name="Gustafson E.A."/>
            <person name="Haerty W."/>
            <person name="Hahn M.W."/>
            <person name="Halligan D.L."/>
            <person name="Halpern A.L."/>
            <person name="Halter G.M."/>
            <person name="Han M.V."/>
            <person name="Heger A."/>
            <person name="Hillier L."/>
            <person name="Hinrichs A.S."/>
            <person name="Holmes I."/>
            <person name="Hoskins R.A."/>
            <person name="Hubisz M.J."/>
            <person name="Hultmark D."/>
            <person name="Huntley M.A."/>
            <person name="Jaffe D.B."/>
            <person name="Jagadeeshan S."/>
            <person name="Jeck W.R."/>
            <person name="Johnson J."/>
            <person name="Jones C.D."/>
            <person name="Jordan W.C."/>
            <person name="Karpen G.H."/>
            <person name="Kataoka E."/>
            <person name="Keightley P.D."/>
            <person name="Kheradpour P."/>
            <person name="Kirkness E.F."/>
            <person name="Koerich L.B."/>
            <person name="Kristiansen K."/>
            <person name="Kudrna D."/>
            <person name="Kulathinal R.J."/>
            <person name="Kumar S."/>
            <person name="Kwok R."/>
            <person name="Lander E."/>
            <person name="Langley C.H."/>
            <person name="Lapoint R."/>
            <person name="Lazzaro B.P."/>
            <person name="Lee S.J."/>
            <person name="Levesque L."/>
            <person name="Li R."/>
            <person name="Lin C.F."/>
            <person name="Lin M.F."/>
            <person name="Lindblad-Toh K."/>
            <person name="Llopart A."/>
            <person name="Long M."/>
            <person name="Low L."/>
            <person name="Lozovsky E."/>
            <person name="Lu J."/>
            <person name="Luo M."/>
            <person name="Machado C.A."/>
            <person name="Makalowski W."/>
            <person name="Marzo M."/>
            <person name="Matsuda M."/>
            <person name="Matzkin L."/>
            <person name="McAllister B."/>
            <person name="McBride C.S."/>
            <person name="McKernan B."/>
            <person name="McKernan K."/>
            <person name="Mendez-Lago M."/>
            <person name="Minx P."/>
            <person name="Mollenhauer M.U."/>
            <person name="Montooth K."/>
            <person name="Mount S.M."/>
            <person name="Mu X."/>
            <person name="Myers E."/>
            <person name="Negre B."/>
            <person name="Newfeld S."/>
            <person name="Nielsen R."/>
            <person name="Noor M.A."/>
            <person name="O'Grady P."/>
            <person name="Pachter L."/>
            <person name="Papaceit M."/>
            <person name="Parisi M.J."/>
            <person name="Parisi M."/>
            <person name="Parts L."/>
            <person name="Pedersen J.S."/>
            <person name="Pesole G."/>
            <person name="Phillippy A.M."/>
            <person name="Ponting C.P."/>
            <person name="Pop M."/>
            <person name="Porcelli D."/>
            <person name="Powell J.R."/>
            <person name="Prohaska S."/>
            <person name="Pruitt K."/>
            <person name="Puig M."/>
            <person name="Quesneville H."/>
            <person name="Ram K.R."/>
            <person name="Rand D."/>
            <person name="Rasmussen M.D."/>
            <person name="Reed L.K."/>
            <person name="Reenan R."/>
            <person name="Reily A."/>
            <person name="Remington K.A."/>
            <person name="Rieger T.T."/>
            <person name="Ritchie M.G."/>
            <person name="Robin C."/>
            <person name="Rogers Y.H."/>
            <person name="Rohde C."/>
            <person name="Rozas J."/>
            <person name="Rubenfield M.J."/>
            <person name="Ruiz A."/>
            <person name="Russo S."/>
            <person name="Salzberg S.L."/>
            <person name="Sanchez-Gracia A."/>
            <person name="Saranga D.J."/>
            <person name="Sato H."/>
            <person name="Schaeffer S.W."/>
            <person name="Schatz M.C."/>
            <person name="Schlenke T."/>
            <person name="Schwartz R."/>
            <person name="Segarra C."/>
            <person name="Singh R.S."/>
            <person name="Sirot L."/>
            <person name="Sirota M."/>
            <person name="Sisneros N.B."/>
            <person name="Smith C.D."/>
            <person name="Smith T.F."/>
            <person name="Spieth J."/>
            <person name="Stage D.E."/>
            <person name="Stark A."/>
            <person name="Stephan W."/>
            <person name="Strausberg R.L."/>
            <person name="Strempel S."/>
            <person name="Sturgill D."/>
            <person name="Sutton G."/>
            <person name="Sutton G.G."/>
            <person name="Tao W."/>
            <person name="Teichmann S."/>
            <person name="Tobari Y.N."/>
            <person name="Tomimura Y."/>
            <person name="Tsolas J.M."/>
            <person name="Valente V.L."/>
            <person name="Venter E."/>
            <person name="Venter J.C."/>
            <person name="Vicario S."/>
            <person name="Vieira F.G."/>
            <person name="Vilella A.J."/>
            <person name="Villasante A."/>
            <person name="Walenz B."/>
            <person name="Wang J."/>
            <person name="Wasserman M."/>
            <person name="Watts T."/>
            <person name="Wilson D."/>
            <person name="Wilson R.K."/>
            <person name="Wing R.A."/>
            <person name="Wolfner M.F."/>
            <person name="Wong A."/>
            <person name="Wong G.K."/>
            <person name="Wu C.I."/>
            <person name="Wu G."/>
            <person name="Yamamoto D."/>
            <person name="Yang H.P."/>
            <person name="Yang S.P."/>
            <person name="Yorke J.A."/>
            <person name="Yoshida K."/>
            <person name="Zdobnov E."/>
            <person name="Zhang P."/>
            <person name="Zhang Y."/>
            <person name="Zimin A.V."/>
            <person name="Baldwin J."/>
            <person name="Abdouelleil A."/>
            <person name="Abdulkadir J."/>
            <person name="Abebe A."/>
            <person name="Abera B."/>
            <person name="Abreu J."/>
            <person name="Acer S.C."/>
            <person name="Aftuck L."/>
            <person name="Alexander A."/>
            <person name="An P."/>
            <person name="Anderson E."/>
            <person name="Anderson S."/>
            <person name="Arachi H."/>
            <person name="Azer M."/>
            <person name="Bachantsang P."/>
            <person name="Barry A."/>
            <person name="Bayul T."/>
            <person name="Berlin A."/>
            <person name="Bessette D."/>
            <person name="Bloom T."/>
            <person name="Blye J."/>
            <person name="Boguslavskiy L."/>
            <person name="Bonnet C."/>
            <person name="Boukhgalter B."/>
            <person name="Bourzgui I."/>
            <person name="Brown A."/>
            <person name="Cahill P."/>
            <person name="Channer S."/>
            <person name="Cheshatsang Y."/>
            <person name="Chuda L."/>
            <person name="Citroen M."/>
            <person name="Collymore A."/>
            <person name="Cooke P."/>
            <person name="Costello M."/>
            <person name="D'Aco K."/>
            <person name="Daza R."/>
            <person name="De Haan G."/>
            <person name="DeGray S."/>
            <person name="DeMaso C."/>
            <person name="Dhargay N."/>
            <person name="Dooley K."/>
            <person name="Dooley E."/>
            <person name="Doricent M."/>
            <person name="Dorje P."/>
            <person name="Dorjee K."/>
            <person name="Dupes A."/>
            <person name="Elong R."/>
            <person name="Falk J."/>
            <person name="Farina A."/>
            <person name="Faro S."/>
            <person name="Ferguson D."/>
            <person name="Fisher S."/>
            <person name="Foley C.D."/>
            <person name="Franke A."/>
            <person name="Friedrich D."/>
            <person name="Gadbois L."/>
            <person name="Gearin G."/>
            <person name="Gearin C.R."/>
            <person name="Giannoukos G."/>
            <person name="Goode T."/>
            <person name="Graham J."/>
            <person name="Grandbois E."/>
            <person name="Grewal S."/>
            <person name="Gyaltsen K."/>
            <person name="Hafez N."/>
            <person name="Hagos B."/>
            <person name="Hall J."/>
            <person name="Henson C."/>
            <person name="Hollinger A."/>
            <person name="Honan T."/>
            <person name="Huard M.D."/>
            <person name="Hughes L."/>
            <person name="Hurhula B."/>
            <person name="Husby M.E."/>
            <person name="Kamat A."/>
            <person name="Kanga B."/>
            <person name="Kashin S."/>
            <person name="Khazanovich D."/>
            <person name="Kisner P."/>
            <person name="Lance K."/>
            <person name="Lara M."/>
            <person name="Lee W."/>
            <person name="Lennon N."/>
            <person name="Letendre F."/>
            <person name="LeVine R."/>
            <person name="Lipovsky A."/>
            <person name="Liu X."/>
            <person name="Liu J."/>
            <person name="Liu S."/>
            <person name="Lokyitsang T."/>
            <person name="Lokyitsang Y."/>
            <person name="Lubonja R."/>
            <person name="Lui A."/>
            <person name="MacDonald P."/>
            <person name="Magnisalis V."/>
            <person name="Maru K."/>
            <person name="Matthews C."/>
            <person name="McCusker W."/>
            <person name="McDonough S."/>
            <person name="Mehta T."/>
            <person name="Meldrim J."/>
            <person name="Meneus L."/>
            <person name="Mihai O."/>
            <person name="Mihalev A."/>
            <person name="Mihova T."/>
            <person name="Mittelman R."/>
            <person name="Mlenga V."/>
            <person name="Montmayeur A."/>
            <person name="Mulrain L."/>
            <person name="Navidi A."/>
            <person name="Naylor J."/>
            <person name="Negash T."/>
            <person name="Nguyen T."/>
            <person name="Nguyen N."/>
            <person name="Nicol R."/>
            <person name="Norbu C."/>
            <person name="Norbu N."/>
            <person name="Novod N."/>
            <person name="O'Neill B."/>
            <person name="Osman S."/>
            <person name="Markiewicz E."/>
            <person name="Oyono O.L."/>
            <person name="Patti C."/>
            <person name="Phunkhang P."/>
            <person name="Pierre F."/>
            <person name="Priest M."/>
            <person name="Raghuraman S."/>
            <person name="Rege F."/>
            <person name="Reyes R."/>
            <person name="Rise C."/>
            <person name="Rogov P."/>
            <person name="Ross K."/>
            <person name="Ryan E."/>
            <person name="Settipalli S."/>
            <person name="Shea T."/>
            <person name="Sherpa N."/>
            <person name="Shi L."/>
            <person name="Shih D."/>
            <person name="Sparrow T."/>
            <person name="Spaulding J."/>
            <person name="Stalker J."/>
            <person name="Stange-Thomann N."/>
            <person name="Stavropoulos S."/>
            <person name="Stone C."/>
            <person name="Strader C."/>
            <person name="Tesfaye S."/>
            <person name="Thomson T."/>
            <person name="Thoulutsang Y."/>
            <person name="Thoulutsang D."/>
            <person name="Topham K."/>
            <person name="Topping I."/>
            <person name="Tsamla T."/>
            <person name="Vassiliev H."/>
            <person name="Vo A."/>
            <person name="Wangchuk T."/>
            <person name="Wangdi T."/>
            <person name="Weiand M."/>
            <person name="Wilkinson J."/>
            <person name="Wilson A."/>
            <person name="Yadav S."/>
            <person name="Young G."/>
            <person name="Yu Q."/>
            <person name="Zembek L."/>
            <person name="Zhong D."/>
            <person name="Zimmer A."/>
            <person name="Zwirko Z."/>
            <person name="Jaffe D.B."/>
            <person name="Alvarez P."/>
            <person name="Brockman W."/>
            <person name="Butler J."/>
            <person name="Chin C."/>
            <person name="Gnerre S."/>
            <person name="Grabherr M."/>
            <person name="Kleber M."/>
            <person name="Mauceli E."/>
            <person name="MacCallum I."/>
        </authorList>
    </citation>
    <scope>NUCLEOTIDE SEQUENCE [LARGE SCALE GENOMIC DNA]</scope>
    <source>
        <strain evidence="10">Tucson 15287-2541.00</strain>
    </source>
</reference>
<dbReference type="InParanoid" id="B4J3G0"/>
<dbReference type="Pfam" id="PF00270">
    <property type="entry name" value="DEAD"/>
    <property type="match status" value="1"/>
</dbReference>
<evidence type="ECO:0000313" key="10">
    <source>
        <dbReference type="Proteomes" id="UP000001070"/>
    </source>
</evidence>
<dbReference type="PhylomeDB" id="B4J3G0"/>
<keyword evidence="5" id="KW-0067">ATP-binding</keyword>
<dbReference type="InterPro" id="IPR011545">
    <property type="entry name" value="DEAD/DEAH_box_helicase_dom"/>
</dbReference>
<evidence type="ECO:0000256" key="2">
    <source>
        <dbReference type="ARBA" id="ARBA00022741"/>
    </source>
</evidence>
<protein>
    <recommendedName>
        <fullName evidence="1">RNA helicase</fullName>
        <ecNumber evidence="1">3.6.4.13</ecNumber>
    </recommendedName>
</protein>
<evidence type="ECO:0000256" key="1">
    <source>
        <dbReference type="ARBA" id="ARBA00012552"/>
    </source>
</evidence>
<keyword evidence="3" id="KW-0378">Hydrolase</keyword>
<dbReference type="EMBL" id="CH916366">
    <property type="protein sequence ID" value="EDV96162.1"/>
    <property type="molecule type" value="Genomic_DNA"/>
</dbReference>
<dbReference type="PANTHER" id="PTHR47958">
    <property type="entry name" value="ATP-DEPENDENT RNA HELICASE DBP3"/>
    <property type="match status" value="1"/>
</dbReference>
<dbReference type="GO" id="GO:0005524">
    <property type="term" value="F:ATP binding"/>
    <property type="evidence" value="ECO:0007669"/>
    <property type="project" value="UniProtKB-KW"/>
</dbReference>
<dbReference type="eggNOG" id="KOG0331">
    <property type="taxonomic scope" value="Eukaryota"/>
</dbReference>
<dbReference type="EC" id="3.6.4.13" evidence="1"/>
<dbReference type="HOGENOM" id="CLU_1157464_0_0_1"/>
<evidence type="ECO:0000256" key="5">
    <source>
        <dbReference type="ARBA" id="ARBA00022840"/>
    </source>
</evidence>
<evidence type="ECO:0000256" key="3">
    <source>
        <dbReference type="ARBA" id="ARBA00022801"/>
    </source>
</evidence>
<feature type="domain" description="DEAD-box RNA helicase Q" evidence="8">
    <location>
        <begin position="146"/>
        <end position="174"/>
    </location>
</feature>
<dbReference type="PROSITE" id="PS51192">
    <property type="entry name" value="HELICASE_ATP_BIND_1"/>
    <property type="match status" value="1"/>
</dbReference>
<accession>B4J3G0</accession>
<keyword evidence="4" id="KW-0347">Helicase</keyword>
<dbReference type="Gene3D" id="3.40.50.300">
    <property type="entry name" value="P-loop containing nucleotide triphosphate hydrolases"/>
    <property type="match status" value="1"/>
</dbReference>
<evidence type="ECO:0000259" key="7">
    <source>
        <dbReference type="PROSITE" id="PS51192"/>
    </source>
</evidence>
<sequence length="240" mass="25144">MNMYNGQVNSGYMGGASAGGMPNNRMGAGGGGAGMFQRNRSAPYIRGGPGAGAGAGGVGGFNSGRMNMGGQGSIRNDYGGQNSNRTSTHGAHLPAIVWAEVSLTPFRKNFYKPCDSVLARTKGETDSFLSTNEITIKGQEVPTPSIEFEEGGFPDYVMNEIRKQGFTKPTAIQAQGMPIALSGRDLVAVAQTGSGKTLAYVLPAVVHINNQPRLERGDGPIALVLAPTRELAQQIQARLI</sequence>
<dbReference type="GO" id="GO:0016787">
    <property type="term" value="F:hydrolase activity"/>
    <property type="evidence" value="ECO:0007669"/>
    <property type="project" value="UniProtKB-KW"/>
</dbReference>
<dbReference type="OrthoDB" id="196131at2759"/>
<dbReference type="SMR" id="B4J3G0"/>
<feature type="domain" description="Helicase ATP-binding" evidence="7">
    <location>
        <begin position="177"/>
        <end position="240"/>
    </location>
</feature>
<dbReference type="GO" id="GO:0003676">
    <property type="term" value="F:nucleic acid binding"/>
    <property type="evidence" value="ECO:0007669"/>
    <property type="project" value="InterPro"/>
</dbReference>
<dbReference type="InterPro" id="IPR014001">
    <property type="entry name" value="Helicase_ATP-bd"/>
</dbReference>
<dbReference type="PROSITE" id="PS51195">
    <property type="entry name" value="Q_MOTIF"/>
    <property type="match status" value="1"/>
</dbReference>
<dbReference type="AlphaFoldDB" id="B4J3G0"/>
<name>B4J3G0_DROGR</name>
<dbReference type="STRING" id="7222.B4J3G0"/>
<proteinExistence type="predicted"/>
<organism evidence="10">
    <name type="scientific">Drosophila grimshawi</name>
    <name type="common">Hawaiian fruit fly</name>
    <name type="synonym">Idiomyia grimshawi</name>
    <dbReference type="NCBI Taxonomy" id="7222"/>
    <lineage>
        <taxon>Eukaryota</taxon>
        <taxon>Metazoa</taxon>
        <taxon>Ecdysozoa</taxon>
        <taxon>Arthropoda</taxon>
        <taxon>Hexapoda</taxon>
        <taxon>Insecta</taxon>
        <taxon>Pterygota</taxon>
        <taxon>Neoptera</taxon>
        <taxon>Endopterygota</taxon>
        <taxon>Diptera</taxon>
        <taxon>Brachycera</taxon>
        <taxon>Muscomorpha</taxon>
        <taxon>Ephydroidea</taxon>
        <taxon>Drosophilidae</taxon>
        <taxon>Drosophila</taxon>
        <taxon>Hawaiian Drosophila</taxon>
    </lineage>
</organism>
<dbReference type="InterPro" id="IPR027417">
    <property type="entry name" value="P-loop_NTPase"/>
</dbReference>
<keyword evidence="10" id="KW-1185">Reference proteome</keyword>
<dbReference type="Proteomes" id="UP000001070">
    <property type="component" value="Unassembled WGS sequence"/>
</dbReference>
<dbReference type="SUPFAM" id="SSF52540">
    <property type="entry name" value="P-loop containing nucleoside triphosphate hydrolases"/>
    <property type="match status" value="1"/>
</dbReference>
<dbReference type="GO" id="GO:0010468">
    <property type="term" value="P:regulation of gene expression"/>
    <property type="evidence" value="ECO:0007669"/>
    <property type="project" value="UniProtKB-ARBA"/>
</dbReference>
<gene>
    <name evidence="9" type="primary">Dgri\GH16105</name>
    <name evidence="9" type="ORF">Dgri_GH16105</name>
</gene>
<evidence type="ECO:0000256" key="4">
    <source>
        <dbReference type="ARBA" id="ARBA00022806"/>
    </source>
</evidence>
<dbReference type="InterPro" id="IPR014014">
    <property type="entry name" value="RNA_helicase_DEAD_Q_motif"/>
</dbReference>
<evidence type="ECO:0000313" key="9">
    <source>
        <dbReference type="EMBL" id="EDV96162.1"/>
    </source>
</evidence>